<dbReference type="SUPFAM" id="SSF56935">
    <property type="entry name" value="Porins"/>
    <property type="match status" value="1"/>
</dbReference>
<comment type="caution">
    <text evidence="1">The sequence shown here is derived from an EMBL/GenBank/DDBJ whole genome shotgun (WGS) entry which is preliminary data.</text>
</comment>
<protein>
    <submittedName>
        <fullName evidence="1">Uncharacterized protein</fullName>
    </submittedName>
</protein>
<organism evidence="1 2">
    <name type="scientific">Geomonas silvestris</name>
    <dbReference type="NCBI Taxonomy" id="2740184"/>
    <lineage>
        <taxon>Bacteria</taxon>
        <taxon>Pseudomonadati</taxon>
        <taxon>Thermodesulfobacteriota</taxon>
        <taxon>Desulfuromonadia</taxon>
        <taxon>Geobacterales</taxon>
        <taxon>Geobacteraceae</taxon>
        <taxon>Geomonas</taxon>
    </lineage>
</organism>
<keyword evidence="2" id="KW-1185">Reference proteome</keyword>
<dbReference type="EMBL" id="BLXX01000010">
    <property type="protein sequence ID" value="GFO60692.1"/>
    <property type="molecule type" value="Genomic_DNA"/>
</dbReference>
<accession>A0A6V8ML44</accession>
<evidence type="ECO:0000313" key="1">
    <source>
        <dbReference type="EMBL" id="GFO60692.1"/>
    </source>
</evidence>
<sequence length="739" mass="79118">MLLAPLCPGTARADGIGGYLEYIYGNSTYNIKDISGVASNTKNSSFLQRYNLALDKTIYPMLVFSAGGLYENTDAHATTDGISSNSSTTRLSPFADLSLKNNFLSGGVGYRRREESATSNGLSTPKLIRNEYTANLGWRPAGLPTFSLFYTKRDFYDEQHLSQDLQSQNYTWTSTFRDLKGLELNYSGSYSQDQNNLLQSETTSLTNSGRIAYSGSYWANRVIFHSGYSFALQNSTIASHGSAGTLFTPQVVQNQLFATTPDNTVVPPTTVLTGALTAVQSFPALNLVLPQNTVPPPVLKQNNVGLSFASPTTLSTLFLSVTSKGAAPSTNSLNQLAGNFTWEVYTSTDGVTWNNRLVPTVTASLNPSNPGGSESGFLLSFPTTTAQYVKVVETPAQIPISTIIPADIDAGSILLSRLQSFTLVQGKAGASLSSSNISGVLDASARVMLLEAINLSYDFSFVMSHSKSDQSSLATTYLMSNGVSFANRLNEIFTTNGRVAEDFSMDAQSNVRNSISYSAGLNATPLPTLSHTLVYGGRADISSAGTSLNNSVYFNNSASLYRGLSLNVGAGYSTTNDAQGGETHSVSFTTGLDMVPNKDVTLGVSYQDSTAEHTGGGQPSATSFIRSAAVSATYRPFAAVYLVGGYSIYMQNDRPNVTLINYGVNWSPFSGGDLQLSTNYTESLTSTGNEKVTTYGPSLRWNIRSGSSLDLSYNRQKSVSDFSGTTDVNSFSAQLRIAL</sequence>
<name>A0A6V8ML44_9BACT</name>
<dbReference type="AlphaFoldDB" id="A0A6V8ML44"/>
<evidence type="ECO:0000313" key="2">
    <source>
        <dbReference type="Proteomes" id="UP000556026"/>
    </source>
</evidence>
<dbReference type="Proteomes" id="UP000556026">
    <property type="component" value="Unassembled WGS sequence"/>
</dbReference>
<reference evidence="2" key="1">
    <citation type="submission" date="2020-06" db="EMBL/GenBank/DDBJ databases">
        <title>Draft genomic sequence of Geomonas sp. Red330.</title>
        <authorList>
            <person name="Itoh H."/>
            <person name="Zhenxing X."/>
            <person name="Ushijima N."/>
            <person name="Masuda Y."/>
            <person name="Shiratori Y."/>
            <person name="Senoo K."/>
        </authorList>
    </citation>
    <scope>NUCLEOTIDE SEQUENCE [LARGE SCALE GENOMIC DNA]</scope>
    <source>
        <strain evidence="2">Red330</strain>
    </source>
</reference>
<gene>
    <name evidence="1" type="ORF">GMST_30170</name>
</gene>
<proteinExistence type="predicted"/>